<dbReference type="AlphaFoldDB" id="A0A819ENL6"/>
<sequence length="196" mass="23648">MTKETNNEWKRLNIWKGKCSYSQERIWIDEQIRESLIKNNKLCSNIKENAFYPYQQLIAYARKFSSLQYPFNQVSLRLYIEDDQWNLDPNNNLILKQIYLTNHQLFPRHDKLTPIDLTLNIIGNLEKQTLSFYFDYSNKLFEQETIQTLALRYQKLLKHLFDVSSNFDLDDEPIYKLSIILSDEERLMHNINLNKD</sequence>
<gene>
    <name evidence="1" type="ORF">FNK824_LOCUS18085</name>
</gene>
<proteinExistence type="predicted"/>
<evidence type="ECO:0000313" key="1">
    <source>
        <dbReference type="EMBL" id="CAF3853875.1"/>
    </source>
</evidence>
<dbReference type="SUPFAM" id="SSF52777">
    <property type="entry name" value="CoA-dependent acyltransferases"/>
    <property type="match status" value="1"/>
</dbReference>
<name>A0A819ENL6_9BILA</name>
<evidence type="ECO:0000313" key="2">
    <source>
        <dbReference type="Proteomes" id="UP000663874"/>
    </source>
</evidence>
<protein>
    <submittedName>
        <fullName evidence="1">Uncharacterized protein</fullName>
    </submittedName>
</protein>
<comment type="caution">
    <text evidence="1">The sequence shown here is derived from an EMBL/GenBank/DDBJ whole genome shotgun (WGS) entry which is preliminary data.</text>
</comment>
<reference evidence="1" key="1">
    <citation type="submission" date="2021-02" db="EMBL/GenBank/DDBJ databases">
        <authorList>
            <person name="Nowell W R."/>
        </authorList>
    </citation>
    <scope>NUCLEOTIDE SEQUENCE</scope>
</reference>
<dbReference type="Gene3D" id="3.30.559.30">
    <property type="entry name" value="Nonribosomal peptide synthetase, condensation domain"/>
    <property type="match status" value="1"/>
</dbReference>
<dbReference type="EMBL" id="CAJOBE010002972">
    <property type="protein sequence ID" value="CAF3853875.1"/>
    <property type="molecule type" value="Genomic_DNA"/>
</dbReference>
<organism evidence="1 2">
    <name type="scientific">Rotaria sordida</name>
    <dbReference type="NCBI Taxonomy" id="392033"/>
    <lineage>
        <taxon>Eukaryota</taxon>
        <taxon>Metazoa</taxon>
        <taxon>Spiralia</taxon>
        <taxon>Gnathifera</taxon>
        <taxon>Rotifera</taxon>
        <taxon>Eurotatoria</taxon>
        <taxon>Bdelloidea</taxon>
        <taxon>Philodinida</taxon>
        <taxon>Philodinidae</taxon>
        <taxon>Rotaria</taxon>
    </lineage>
</organism>
<dbReference type="Proteomes" id="UP000663874">
    <property type="component" value="Unassembled WGS sequence"/>
</dbReference>
<accession>A0A819ENL6</accession>